<evidence type="ECO:0000256" key="14">
    <source>
        <dbReference type="PROSITE-ProRule" id="PRU10141"/>
    </source>
</evidence>
<dbReference type="Proteomes" id="UP000826271">
    <property type="component" value="Unassembled WGS sequence"/>
</dbReference>
<dbReference type="InterPro" id="IPR017441">
    <property type="entry name" value="Protein_kinase_ATP_BS"/>
</dbReference>
<dbReference type="GO" id="GO:0016020">
    <property type="term" value="C:membrane"/>
    <property type="evidence" value="ECO:0007669"/>
    <property type="project" value="UniProtKB-SubCell"/>
</dbReference>
<evidence type="ECO:0000256" key="8">
    <source>
        <dbReference type="ARBA" id="ARBA00022777"/>
    </source>
</evidence>
<name>A0AAV6XNZ7_9LAMI</name>
<dbReference type="PROSITE" id="PS00108">
    <property type="entry name" value="PROTEIN_KINASE_ST"/>
    <property type="match status" value="1"/>
</dbReference>
<evidence type="ECO:0000313" key="18">
    <source>
        <dbReference type="EMBL" id="KAG8383210.1"/>
    </source>
</evidence>
<protein>
    <recommendedName>
        <fullName evidence="20">Cysteine-rich receptor-like protein kinase 2</fullName>
    </recommendedName>
</protein>
<keyword evidence="9 14" id="KW-0067">ATP-binding</keyword>
<feature type="transmembrane region" description="Helical" evidence="15">
    <location>
        <begin position="271"/>
        <end position="295"/>
    </location>
</feature>
<gene>
    <name evidence="18" type="ORF">BUALT_Bualt05G0160800</name>
</gene>
<evidence type="ECO:0000313" key="19">
    <source>
        <dbReference type="Proteomes" id="UP000826271"/>
    </source>
</evidence>
<dbReference type="CDD" id="cd23509">
    <property type="entry name" value="Gnk2-like"/>
    <property type="match status" value="4"/>
</dbReference>
<evidence type="ECO:0000256" key="13">
    <source>
        <dbReference type="ARBA" id="ARBA00023180"/>
    </source>
</evidence>
<dbReference type="InterPro" id="IPR038408">
    <property type="entry name" value="GNK2_sf"/>
</dbReference>
<keyword evidence="2" id="KW-0723">Serine/threonine-protein kinase</keyword>
<reference evidence="18" key="1">
    <citation type="submission" date="2019-10" db="EMBL/GenBank/DDBJ databases">
        <authorList>
            <person name="Zhang R."/>
            <person name="Pan Y."/>
            <person name="Wang J."/>
            <person name="Ma R."/>
            <person name="Yu S."/>
        </authorList>
    </citation>
    <scope>NUCLEOTIDE SEQUENCE</scope>
    <source>
        <strain evidence="18">LA-IB0</strain>
        <tissue evidence="18">Leaf</tissue>
    </source>
</reference>
<evidence type="ECO:0000259" key="16">
    <source>
        <dbReference type="PROSITE" id="PS50011"/>
    </source>
</evidence>
<dbReference type="Gene3D" id="1.10.510.10">
    <property type="entry name" value="Transferase(Phosphotransferase) domain 1"/>
    <property type="match status" value="1"/>
</dbReference>
<comment type="caution">
    <text evidence="18">The sequence shown here is derived from an EMBL/GenBank/DDBJ whole genome shotgun (WGS) entry which is preliminary data.</text>
</comment>
<dbReference type="Gene3D" id="3.30.430.20">
    <property type="entry name" value="Gnk2 domain, C-X8-C-X2-C motif"/>
    <property type="match status" value="4"/>
</dbReference>
<evidence type="ECO:0000259" key="17">
    <source>
        <dbReference type="PROSITE" id="PS51473"/>
    </source>
</evidence>
<evidence type="ECO:0000256" key="9">
    <source>
        <dbReference type="ARBA" id="ARBA00022840"/>
    </source>
</evidence>
<feature type="domain" description="Gnk2-homologous" evidence="17">
    <location>
        <begin position="595"/>
        <end position="700"/>
    </location>
</feature>
<keyword evidence="6" id="KW-0677">Repeat</keyword>
<dbReference type="PROSITE" id="PS51473">
    <property type="entry name" value="GNK2"/>
    <property type="match status" value="4"/>
</dbReference>
<keyword evidence="11 15" id="KW-0472">Membrane</keyword>
<evidence type="ECO:0000256" key="6">
    <source>
        <dbReference type="ARBA" id="ARBA00022737"/>
    </source>
</evidence>
<evidence type="ECO:0000256" key="2">
    <source>
        <dbReference type="ARBA" id="ARBA00022527"/>
    </source>
</evidence>
<dbReference type="Gene3D" id="3.30.200.20">
    <property type="entry name" value="Phosphorylase Kinase, domain 1"/>
    <property type="match status" value="2"/>
</dbReference>
<dbReference type="PANTHER" id="PTHR47973">
    <property type="entry name" value="CYSTEINE-RICH RECEPTOR-LIKE PROTEIN KINASE 3"/>
    <property type="match status" value="1"/>
</dbReference>
<dbReference type="InterPro" id="IPR002902">
    <property type="entry name" value="GNK2"/>
</dbReference>
<keyword evidence="8" id="KW-0418">Kinase</keyword>
<dbReference type="Pfam" id="PF07714">
    <property type="entry name" value="PK_Tyr_Ser-Thr"/>
    <property type="match status" value="1"/>
</dbReference>
<dbReference type="FunFam" id="3.30.430.20:FF:000015">
    <property type="entry name" value="Cysteine-rich receptor-like protein kinase 3"/>
    <property type="match status" value="2"/>
</dbReference>
<dbReference type="InterPro" id="IPR001245">
    <property type="entry name" value="Ser-Thr/Tyr_kinase_cat_dom"/>
</dbReference>
<evidence type="ECO:0000256" key="11">
    <source>
        <dbReference type="ARBA" id="ARBA00023136"/>
    </source>
</evidence>
<evidence type="ECO:0008006" key="20">
    <source>
        <dbReference type="Google" id="ProtNLM"/>
    </source>
</evidence>
<evidence type="ECO:0000256" key="5">
    <source>
        <dbReference type="ARBA" id="ARBA00022729"/>
    </source>
</evidence>
<dbReference type="PROSITE" id="PS00107">
    <property type="entry name" value="PROTEIN_KINASE_ATP"/>
    <property type="match status" value="1"/>
</dbReference>
<comment type="subcellular location">
    <subcellularLocation>
        <location evidence="1">Membrane</location>
        <topology evidence="1">Single-pass membrane protein</topology>
    </subcellularLocation>
</comment>
<keyword evidence="12" id="KW-0675">Receptor</keyword>
<feature type="domain" description="Gnk2-homologous" evidence="17">
    <location>
        <begin position="152"/>
        <end position="257"/>
    </location>
</feature>
<dbReference type="InterPro" id="IPR052059">
    <property type="entry name" value="CR_Ser/Thr_kinase"/>
</dbReference>
<evidence type="ECO:0000256" key="15">
    <source>
        <dbReference type="SAM" id="Phobius"/>
    </source>
</evidence>
<evidence type="ECO:0000256" key="7">
    <source>
        <dbReference type="ARBA" id="ARBA00022741"/>
    </source>
</evidence>
<evidence type="ECO:0000256" key="12">
    <source>
        <dbReference type="ARBA" id="ARBA00023170"/>
    </source>
</evidence>
<feature type="transmembrane region" description="Helical" evidence="15">
    <location>
        <begin position="466"/>
        <end position="485"/>
    </location>
</feature>
<feature type="domain" description="Protein kinase" evidence="16">
    <location>
        <begin position="778"/>
        <end position="1069"/>
    </location>
</feature>
<dbReference type="CDD" id="cd14066">
    <property type="entry name" value="STKc_IRAK"/>
    <property type="match status" value="1"/>
</dbReference>
<organism evidence="18 19">
    <name type="scientific">Buddleja alternifolia</name>
    <dbReference type="NCBI Taxonomy" id="168488"/>
    <lineage>
        <taxon>Eukaryota</taxon>
        <taxon>Viridiplantae</taxon>
        <taxon>Streptophyta</taxon>
        <taxon>Embryophyta</taxon>
        <taxon>Tracheophyta</taxon>
        <taxon>Spermatophyta</taxon>
        <taxon>Magnoliopsida</taxon>
        <taxon>eudicotyledons</taxon>
        <taxon>Gunneridae</taxon>
        <taxon>Pentapetalae</taxon>
        <taxon>asterids</taxon>
        <taxon>lamiids</taxon>
        <taxon>Lamiales</taxon>
        <taxon>Scrophulariaceae</taxon>
        <taxon>Buddlejeae</taxon>
        <taxon>Buddleja</taxon>
    </lineage>
</organism>
<dbReference type="SMART" id="SM00220">
    <property type="entry name" value="S_TKc"/>
    <property type="match status" value="1"/>
</dbReference>
<keyword evidence="3" id="KW-0808">Transferase</keyword>
<proteinExistence type="predicted"/>
<dbReference type="InterPro" id="IPR011009">
    <property type="entry name" value="Kinase-like_dom_sf"/>
</dbReference>
<dbReference type="AlphaFoldDB" id="A0AAV6XNZ7"/>
<feature type="domain" description="Gnk2-homologous" evidence="17">
    <location>
        <begin position="489"/>
        <end position="590"/>
    </location>
</feature>
<dbReference type="InterPro" id="IPR008271">
    <property type="entry name" value="Ser/Thr_kinase_AS"/>
</dbReference>
<sequence length="1106" mass="121959">MTPRFNRKIEKTKQTIMKMAILVPSVTITILVILLLPDALFADPRAQIVNLGCGAQPIPNISVFSSNYVANMDSLIDQVRTSGFGTSITGLDPDAHYALAQCYGDLSVVDCILCFLQARNVISRCFPRTGGIIYLDGCFVRGEIYSFFQEYTGPNDHAVCGNITRNGSSFRESTMRALSQAVLVVLNNNGYARAQMAVSRPENGAVYILAECWRTLNTSSCRACLEDASKSVSRCLPASEGRALNTGCFIRYSDTNFLNPIPGNGNQRGRVIVIGIATAAGVSILIIGAIIGIYMRKQRIIEKKRKGDASKLMKTLHDSSLNFKYSTLEKATGSFDEANKLGQGGFGTVYKAWKHFQQRAVEELFDPNLMLHNYHNNIVKNDILRVVHVGLLCTQEIPSLRPSMSKALEMLVKKEELPAPTSPPFMDENTMELIDMSENPLRPLDSGNAASIANISEKKLMKTSILVPYITIIMVILLFPDALFADPRTQTVYSHCGTQLEHNITIFAPNFNNNMVKVMEQMRASGSATAVTGSGLDAHYGLAQCYGDLSLNDCILCFSEALNVGSKCYPWTGGMVYLDGCFMRGDNYYFFQEYTGPNDHAVCGNITRNDSTFRESTRRALLQAVSFAPNNNGYARARVPVTGTGNDAMYVLASCWRTINASSCRACLENASKSILGCLPASEARTLNTGCFMRYSDTNFLNPIPGNGIPRGRVIVIGIAATSATAVLVIGVVIGIYIRKQRIIEKKRNGDTSKLVKSLHDSSLNFKYSTLEKATASFDEANKIGRGGFGTVYKGVLADGREIAVKRLFFNNKNRAADFYNEVNIISSVEHNNLVRLLGCSCSGPESLLVYEFLPNKSLDCFIFDSDKGKALSWEKRFEIIIGTTRGLAYLHENTKARIIHRDIKASNILLDSRLRAKIADFGLARSFQEDKSHISTVIAGTLGYMAPEYIAYGHLTEKADVYSFGVVLLEIVSGIQNNGSNTSEYPDNLLTTIAWKHFKQSSVEELFDPNLMLHNYHNINVKNEISRVVHIGLLCTQENATLRPSMSKVLEMLVKKEQLPAPSSPPFMDESTMELNNTSEHLLSSLEDGNSGSVSNISHSIFYPR</sequence>
<keyword evidence="7 14" id="KW-0547">Nucleotide-binding</keyword>
<evidence type="ECO:0000256" key="3">
    <source>
        <dbReference type="ARBA" id="ARBA00022679"/>
    </source>
</evidence>
<evidence type="ECO:0000256" key="4">
    <source>
        <dbReference type="ARBA" id="ARBA00022692"/>
    </source>
</evidence>
<dbReference type="FunFam" id="3.30.200.20:FF:001208">
    <property type="entry name" value="Putative DUF26-domain receptor-like protein kinase family protein"/>
    <property type="match status" value="1"/>
</dbReference>
<feature type="domain" description="Gnk2-homologous" evidence="17">
    <location>
        <begin position="46"/>
        <end position="147"/>
    </location>
</feature>
<keyword evidence="10 15" id="KW-1133">Transmembrane helix</keyword>
<evidence type="ECO:0000256" key="10">
    <source>
        <dbReference type="ARBA" id="ARBA00022989"/>
    </source>
</evidence>
<feature type="binding site" evidence="14">
    <location>
        <position position="806"/>
    </location>
    <ligand>
        <name>ATP</name>
        <dbReference type="ChEBI" id="CHEBI:30616"/>
    </ligand>
</feature>
<accession>A0AAV6XNZ7</accession>
<evidence type="ECO:0000256" key="1">
    <source>
        <dbReference type="ARBA" id="ARBA00004167"/>
    </source>
</evidence>
<keyword evidence="13" id="KW-0325">Glycoprotein</keyword>
<keyword evidence="5" id="KW-0732">Signal</keyword>
<keyword evidence="4 15" id="KW-0812">Transmembrane</keyword>
<dbReference type="Pfam" id="PF01657">
    <property type="entry name" value="Stress-antifung"/>
    <property type="match status" value="4"/>
</dbReference>
<dbReference type="PROSITE" id="PS50011">
    <property type="entry name" value="PROTEIN_KINASE_DOM"/>
    <property type="match status" value="1"/>
</dbReference>
<dbReference type="InterPro" id="IPR000719">
    <property type="entry name" value="Prot_kinase_dom"/>
</dbReference>
<keyword evidence="19" id="KW-1185">Reference proteome</keyword>
<dbReference type="FunFam" id="1.10.510.10:FF:000336">
    <property type="entry name" value="Cysteine-rich receptor-like protein kinase 2"/>
    <property type="match status" value="1"/>
</dbReference>
<dbReference type="GO" id="GO:0004674">
    <property type="term" value="F:protein serine/threonine kinase activity"/>
    <property type="evidence" value="ECO:0007669"/>
    <property type="project" value="UniProtKB-KW"/>
</dbReference>
<dbReference type="EMBL" id="WHWC01000005">
    <property type="protein sequence ID" value="KAG8383210.1"/>
    <property type="molecule type" value="Genomic_DNA"/>
</dbReference>
<feature type="transmembrane region" description="Helical" evidence="15">
    <location>
        <begin position="714"/>
        <end position="738"/>
    </location>
</feature>
<dbReference type="GO" id="GO:0005524">
    <property type="term" value="F:ATP binding"/>
    <property type="evidence" value="ECO:0007669"/>
    <property type="project" value="UniProtKB-UniRule"/>
</dbReference>
<dbReference type="SUPFAM" id="SSF56112">
    <property type="entry name" value="Protein kinase-like (PK-like)"/>
    <property type="match status" value="2"/>
</dbReference>